<dbReference type="Pfam" id="PF07635">
    <property type="entry name" value="PSCyt1"/>
    <property type="match status" value="1"/>
</dbReference>
<dbReference type="OrthoDB" id="1099022at2"/>
<dbReference type="Proteomes" id="UP000193420">
    <property type="component" value="Unassembled WGS sequence"/>
</dbReference>
<keyword evidence="1" id="KW-0472">Membrane</keyword>
<evidence type="ECO:0000313" key="5">
    <source>
        <dbReference type="Proteomes" id="UP000193420"/>
    </source>
</evidence>
<dbReference type="InterPro" id="IPR011429">
    <property type="entry name" value="Cyt_c_Planctomycete-type"/>
</dbReference>
<dbReference type="EMBL" id="FXAO01000010">
    <property type="protein sequence ID" value="SMG49982.1"/>
    <property type="molecule type" value="Genomic_DNA"/>
</dbReference>
<feature type="domain" description="DUF2231" evidence="3">
    <location>
        <begin position="25"/>
        <end position="145"/>
    </location>
</feature>
<evidence type="ECO:0000259" key="2">
    <source>
        <dbReference type="Pfam" id="PF07635"/>
    </source>
</evidence>
<gene>
    <name evidence="4" type="ORF">SAMN03080602_03918</name>
</gene>
<dbReference type="InterPro" id="IPR001611">
    <property type="entry name" value="Leu-rich_rpt"/>
</dbReference>
<dbReference type="Pfam" id="PF09990">
    <property type="entry name" value="DUF2231"/>
    <property type="match status" value="1"/>
</dbReference>
<dbReference type="AlphaFoldDB" id="A0A1X7L9M1"/>
<evidence type="ECO:0000313" key="4">
    <source>
        <dbReference type="EMBL" id="SMG49982.1"/>
    </source>
</evidence>
<accession>A0A1X7L9M1</accession>
<name>A0A1X7L9M1_9FLAO</name>
<feature type="transmembrane region" description="Helical" evidence="1">
    <location>
        <begin position="92"/>
        <end position="112"/>
    </location>
</feature>
<dbReference type="RefSeq" id="WP_085500581.1">
    <property type="nucleotide sequence ID" value="NZ_FXAO01000010.1"/>
</dbReference>
<organism evidence="4 5">
    <name type="scientific">Arenibacter troitsensis</name>
    <dbReference type="NCBI Taxonomy" id="188872"/>
    <lineage>
        <taxon>Bacteria</taxon>
        <taxon>Pseudomonadati</taxon>
        <taxon>Bacteroidota</taxon>
        <taxon>Flavobacteriia</taxon>
        <taxon>Flavobacteriales</taxon>
        <taxon>Flavobacteriaceae</taxon>
        <taxon>Arenibacter</taxon>
    </lineage>
</organism>
<proteinExistence type="predicted"/>
<dbReference type="PANTHER" id="PTHR35889">
    <property type="entry name" value="CYCLOINULO-OLIGOSACCHARIDE FRUCTANOTRANSFERASE-RELATED"/>
    <property type="match status" value="1"/>
</dbReference>
<keyword evidence="5" id="KW-1185">Reference proteome</keyword>
<keyword evidence="1" id="KW-0812">Transmembrane</keyword>
<dbReference type="InterPro" id="IPR032675">
    <property type="entry name" value="LRR_dom_sf"/>
</dbReference>
<dbReference type="STRING" id="188872.SAMN03080602_03918"/>
<reference evidence="5" key="1">
    <citation type="submission" date="2017-04" db="EMBL/GenBank/DDBJ databases">
        <authorList>
            <person name="Varghese N."/>
            <person name="Submissions S."/>
        </authorList>
    </citation>
    <scope>NUCLEOTIDE SEQUENCE [LARGE SCALE GENOMIC DNA]</scope>
    <source>
        <strain evidence="5">DSM 19835</strain>
    </source>
</reference>
<dbReference type="Gene3D" id="3.80.10.10">
    <property type="entry name" value="Ribonuclease Inhibitor"/>
    <property type="match status" value="1"/>
</dbReference>
<sequence length="468" mass="52430">MGFIFLMNGGILDNPPDVVLFFGRFHPVVVHLPIGFLIMAILAQLATRWPKYKLLEIYLPLMWLMGAFSALLAVVFGYFLSLSGGYDEDTLFWHQWGGIAVMLLSFGCYLINKKSSKILSIPKWTMVVIVGLLLMFTGHMGGNLTHGATYLLEYAPNPVRNMAGLPSKVVPREKVTVLDSADVFLDLVLPMMQTKCVSCHNEGKRKGGLLLTTYADMMLGGESGNTIIPGDAIKSELVRRITLPMAHDDFMPSEGKLPMTDQEVLLIQWWIKMGAPPSGYVTQLDKEKTLTSLVSNYLGLDKNSLFNKKVPLPNQAVVETLLGNGFVINPLMKDNYFLEANFSLSEYDLKASDMDTLLELKEQLVWLNLGNSNIKDAYLEKIGLLQNLVKLDLSGNEITDHGLKYLSKLENLESLNLYGTKVSKGVLELVPHLTRLKKIYLWQSEVSKETITQLKEQYPGLTIIFERD</sequence>
<dbReference type="SUPFAM" id="SSF52047">
    <property type="entry name" value="RNI-like"/>
    <property type="match status" value="1"/>
</dbReference>
<evidence type="ECO:0000256" key="1">
    <source>
        <dbReference type="SAM" id="Phobius"/>
    </source>
</evidence>
<dbReference type="PANTHER" id="PTHR35889:SF3">
    <property type="entry name" value="F-BOX DOMAIN-CONTAINING PROTEIN"/>
    <property type="match status" value="1"/>
</dbReference>
<dbReference type="PROSITE" id="PS51450">
    <property type="entry name" value="LRR"/>
    <property type="match status" value="1"/>
</dbReference>
<feature type="transmembrane region" description="Helical" evidence="1">
    <location>
        <begin position="124"/>
        <end position="142"/>
    </location>
</feature>
<feature type="transmembrane region" description="Helical" evidence="1">
    <location>
        <begin position="57"/>
        <end position="80"/>
    </location>
</feature>
<keyword evidence="1" id="KW-1133">Transmembrane helix</keyword>
<feature type="domain" description="Cytochrome C Planctomycete-type" evidence="2">
    <location>
        <begin position="196"/>
        <end position="252"/>
    </location>
</feature>
<dbReference type="InterPro" id="IPR019251">
    <property type="entry name" value="DUF2231_TM"/>
</dbReference>
<protein>
    <submittedName>
        <fullName evidence="4">Uncharacterized membrane protein</fullName>
    </submittedName>
</protein>
<feature type="transmembrane region" description="Helical" evidence="1">
    <location>
        <begin position="25"/>
        <end position="45"/>
    </location>
</feature>
<evidence type="ECO:0000259" key="3">
    <source>
        <dbReference type="Pfam" id="PF09990"/>
    </source>
</evidence>